<dbReference type="AlphaFoldDB" id="A0A931HDT2"/>
<evidence type="ECO:0000256" key="2">
    <source>
        <dbReference type="SAM" id="MobiDB-lite"/>
    </source>
</evidence>
<dbReference type="InterPro" id="IPR019734">
    <property type="entry name" value="TPR_rpt"/>
</dbReference>
<protein>
    <recommendedName>
        <fullName evidence="6">Tetratricopeptide repeat protein</fullName>
    </recommendedName>
</protein>
<evidence type="ECO:0000256" key="3">
    <source>
        <dbReference type="SAM" id="SignalP"/>
    </source>
</evidence>
<feature type="signal peptide" evidence="3">
    <location>
        <begin position="1"/>
        <end position="23"/>
    </location>
</feature>
<reference evidence="4" key="1">
    <citation type="submission" date="2020-11" db="EMBL/GenBank/DDBJ databases">
        <title>Novosphingobium aureum sp. nov., a marine bacterium isolated from sediment of a salt flat.</title>
        <authorList>
            <person name="Yoo Y."/>
            <person name="Kim J.-J."/>
        </authorList>
    </citation>
    <scope>NUCLEOTIDE SEQUENCE</scope>
    <source>
        <strain evidence="4">YJ-S2-02</strain>
    </source>
</reference>
<gene>
    <name evidence="4" type="ORF">I5E68_14495</name>
</gene>
<keyword evidence="3" id="KW-0732">Signal</keyword>
<evidence type="ECO:0000313" key="5">
    <source>
        <dbReference type="Proteomes" id="UP000617634"/>
    </source>
</evidence>
<evidence type="ECO:0000256" key="1">
    <source>
        <dbReference type="SAM" id="Coils"/>
    </source>
</evidence>
<dbReference type="Gene3D" id="1.25.40.10">
    <property type="entry name" value="Tetratricopeptide repeat domain"/>
    <property type="match status" value="1"/>
</dbReference>
<keyword evidence="1" id="KW-0175">Coiled coil</keyword>
<feature type="region of interest" description="Disordered" evidence="2">
    <location>
        <begin position="131"/>
        <end position="186"/>
    </location>
</feature>
<accession>A0A931HDT2</accession>
<dbReference type="EMBL" id="JADZGI010000002">
    <property type="protein sequence ID" value="MBH0114151.1"/>
    <property type="molecule type" value="Genomic_DNA"/>
</dbReference>
<feature type="chain" id="PRO_5037817611" description="Tetratricopeptide repeat protein" evidence="3">
    <location>
        <begin position="24"/>
        <end position="331"/>
    </location>
</feature>
<evidence type="ECO:0008006" key="6">
    <source>
        <dbReference type="Google" id="ProtNLM"/>
    </source>
</evidence>
<evidence type="ECO:0000313" key="4">
    <source>
        <dbReference type="EMBL" id="MBH0114151.1"/>
    </source>
</evidence>
<proteinExistence type="predicted"/>
<dbReference type="Proteomes" id="UP000617634">
    <property type="component" value="Unassembled WGS sequence"/>
</dbReference>
<sequence length="331" mass="34873">MRAPVVSVLVVAALAAGSAPALAQDSADARLRKVEAEVRALQRKVFPGGDEKFFEPQITAPAATPQVPGSTPSGTPLSDVLTRMDAIEAQMARLTGQVEQNSNKLAQLEARLEAQASQSAQVGALPAASSQVGVLPPQNPAPQGSSPQANLAAMNGSAPAPTPSTPSVKPAAGSAPAKPAAAAPASDKRLAAVQAIVKPQTGDAGDDEYSYGFRLWDAGFYPEARQQLKMFLEKYPNHSRGSWARNLLGRAWLDDNNPSEAAKWFLQNYQADKRGERAPDSLLYLAVSMKQLKDTKRACIALAEFSDTYASEAAGRLSSLYASTRNGLTCS</sequence>
<feature type="coiled-coil region" evidence="1">
    <location>
        <begin position="84"/>
        <end position="118"/>
    </location>
</feature>
<feature type="compositionally biased region" description="Low complexity" evidence="2">
    <location>
        <begin position="165"/>
        <end position="185"/>
    </location>
</feature>
<keyword evidence="5" id="KW-1185">Reference proteome</keyword>
<dbReference type="SUPFAM" id="SSF48452">
    <property type="entry name" value="TPR-like"/>
    <property type="match status" value="1"/>
</dbReference>
<organism evidence="4 5">
    <name type="scientific">Novosphingobium aureum</name>
    <dbReference type="NCBI Taxonomy" id="2792964"/>
    <lineage>
        <taxon>Bacteria</taxon>
        <taxon>Pseudomonadati</taxon>
        <taxon>Pseudomonadota</taxon>
        <taxon>Alphaproteobacteria</taxon>
        <taxon>Sphingomonadales</taxon>
        <taxon>Sphingomonadaceae</taxon>
        <taxon>Novosphingobium</taxon>
    </lineage>
</organism>
<dbReference type="Pfam" id="PF13174">
    <property type="entry name" value="TPR_6"/>
    <property type="match status" value="1"/>
</dbReference>
<comment type="caution">
    <text evidence="4">The sequence shown here is derived from an EMBL/GenBank/DDBJ whole genome shotgun (WGS) entry which is preliminary data.</text>
</comment>
<name>A0A931HDT2_9SPHN</name>
<dbReference type="InterPro" id="IPR011990">
    <property type="entry name" value="TPR-like_helical_dom_sf"/>
</dbReference>